<dbReference type="AlphaFoldDB" id="A0A6I6GB16"/>
<accession>A0A6I6GB16</accession>
<protein>
    <submittedName>
        <fullName evidence="2">T9SS type A sorting domain-containing protein</fullName>
    </submittedName>
</protein>
<evidence type="ECO:0000313" key="2">
    <source>
        <dbReference type="EMBL" id="QGW27330.1"/>
    </source>
</evidence>
<dbReference type="EMBL" id="CP046566">
    <property type="protein sequence ID" value="QGW27330.1"/>
    <property type="molecule type" value="Genomic_DNA"/>
</dbReference>
<dbReference type="NCBIfam" id="TIGR04183">
    <property type="entry name" value="Por_Secre_tail"/>
    <property type="match status" value="1"/>
</dbReference>
<proteinExistence type="predicted"/>
<gene>
    <name evidence="2" type="ORF">GLV81_03695</name>
</gene>
<keyword evidence="1" id="KW-0732">Signal</keyword>
<organism evidence="2 3">
    <name type="scientific">Phnomibacter ginsenosidimutans</name>
    <dbReference type="NCBI Taxonomy" id="2676868"/>
    <lineage>
        <taxon>Bacteria</taxon>
        <taxon>Pseudomonadati</taxon>
        <taxon>Bacteroidota</taxon>
        <taxon>Chitinophagia</taxon>
        <taxon>Chitinophagales</taxon>
        <taxon>Chitinophagaceae</taxon>
        <taxon>Phnomibacter</taxon>
    </lineage>
</organism>
<evidence type="ECO:0000313" key="3">
    <source>
        <dbReference type="Proteomes" id="UP000426027"/>
    </source>
</evidence>
<evidence type="ECO:0000256" key="1">
    <source>
        <dbReference type="SAM" id="SignalP"/>
    </source>
</evidence>
<sequence length="392" mass="40750">MKKLLLAVVLLAGHAYGQNTYNGNGKTGFGGTIGNGSLTIAESGTDIVLTLTTGAALNDNLVIYFDSKTGGVANTSTINDDADGGRASVSGNSGANASEVTFPAGFTADYGMAWGNFGSVLFELTPGGANSLTYISFNSNTTTRTIPKSELGITGPIRFKFVATYVAASAYRSNEALVQNIGDGTAGGGPNFGFAPITFSASNEFPQTPLNVSLKQFNARRQGQTAELNWRASCSGSYATFEVQRSIDGKNFSKVYSEKADAARCNLPFSYADVNAGSSKVFYRLKLTSDAGKITYSSVAVLMPSGAGNGLNLNMVPSVVSNSALLQLSTTQKANLQLRIVAAGGQIVQSQQLSVVAGSQSLSLSTASLPAGVYTAVVTDGKQQTQLRFVKQ</sequence>
<reference evidence="2 3" key="1">
    <citation type="submission" date="2019-11" db="EMBL/GenBank/DDBJ databases">
        <authorList>
            <person name="Im W.T."/>
        </authorList>
    </citation>
    <scope>NUCLEOTIDE SEQUENCE [LARGE SCALE GENOMIC DNA]</scope>
    <source>
        <strain evidence="2 3">SB-02</strain>
    </source>
</reference>
<dbReference type="InterPro" id="IPR026444">
    <property type="entry name" value="Secre_tail"/>
</dbReference>
<feature type="chain" id="PRO_5026240538" evidence="1">
    <location>
        <begin position="18"/>
        <end position="392"/>
    </location>
</feature>
<dbReference type="Proteomes" id="UP000426027">
    <property type="component" value="Chromosome"/>
</dbReference>
<keyword evidence="3" id="KW-1185">Reference proteome</keyword>
<dbReference type="RefSeq" id="WP_157476992.1">
    <property type="nucleotide sequence ID" value="NZ_CP046566.1"/>
</dbReference>
<name>A0A6I6GB16_9BACT</name>
<dbReference type="KEGG" id="fls:GLV81_03695"/>
<feature type="signal peptide" evidence="1">
    <location>
        <begin position="1"/>
        <end position="17"/>
    </location>
</feature>